<protein>
    <submittedName>
        <fullName evidence="5">ABC transporter ATP-binding protein</fullName>
    </submittedName>
</protein>
<evidence type="ECO:0000256" key="1">
    <source>
        <dbReference type="ARBA" id="ARBA00022448"/>
    </source>
</evidence>
<dbReference type="Proteomes" id="UP001501175">
    <property type="component" value="Unassembled WGS sequence"/>
</dbReference>
<proteinExistence type="predicted"/>
<dbReference type="Pfam" id="PF00005">
    <property type="entry name" value="ABC_tran"/>
    <property type="match status" value="1"/>
</dbReference>
<name>A0ABP8MBT8_9BACT</name>
<keyword evidence="3 5" id="KW-0067">ATP-binding</keyword>
<comment type="caution">
    <text evidence="5">The sequence shown here is derived from an EMBL/GenBank/DDBJ whole genome shotgun (WGS) entry which is preliminary data.</text>
</comment>
<dbReference type="InterPro" id="IPR017871">
    <property type="entry name" value="ABC_transporter-like_CS"/>
</dbReference>
<dbReference type="RefSeq" id="WP_345240295.1">
    <property type="nucleotide sequence ID" value="NZ_BAABHD010000005.1"/>
</dbReference>
<dbReference type="InterPro" id="IPR027417">
    <property type="entry name" value="P-loop_NTPase"/>
</dbReference>
<accession>A0ABP8MBT8</accession>
<dbReference type="GO" id="GO:0005524">
    <property type="term" value="F:ATP binding"/>
    <property type="evidence" value="ECO:0007669"/>
    <property type="project" value="UniProtKB-KW"/>
</dbReference>
<keyword evidence="2" id="KW-0547">Nucleotide-binding</keyword>
<sequence>MDTLIVNEQPDTATRRPEGSEAVITIDHLYKSFGDNQVLQDFNLSLYRGENLVVLGKSGSGKSVLIKCIIGLLEPDAGSIYVLGENIPDLEHDALDQIRTRVGFLFQSNALYDSMTVRENLEFPLRRHWIDKTRAEVDEMVMEALENVGLAHTVDMMPAELSGGMRKRIGLARTLILKPDIILYDEPTTGLDPITAREINQLILDVQRKYNTSAIIISHDMKCVEYTANRIAVLIDGRCQHIGTFESLSRSDDPRVTAFFL</sequence>
<dbReference type="InterPro" id="IPR003593">
    <property type="entry name" value="AAA+_ATPase"/>
</dbReference>
<reference evidence="6" key="1">
    <citation type="journal article" date="2019" name="Int. J. Syst. Evol. Microbiol.">
        <title>The Global Catalogue of Microorganisms (GCM) 10K type strain sequencing project: providing services to taxonomists for standard genome sequencing and annotation.</title>
        <authorList>
            <consortium name="The Broad Institute Genomics Platform"/>
            <consortium name="The Broad Institute Genome Sequencing Center for Infectious Disease"/>
            <person name="Wu L."/>
            <person name="Ma J."/>
        </authorList>
    </citation>
    <scope>NUCLEOTIDE SEQUENCE [LARGE SCALE GENOMIC DNA]</scope>
    <source>
        <strain evidence="6">JCM 17927</strain>
    </source>
</reference>
<dbReference type="EMBL" id="BAABHD010000005">
    <property type="protein sequence ID" value="GAA4448081.1"/>
    <property type="molecule type" value="Genomic_DNA"/>
</dbReference>
<feature type="domain" description="ABC transporter" evidence="4">
    <location>
        <begin position="24"/>
        <end position="261"/>
    </location>
</feature>
<dbReference type="SMART" id="SM00382">
    <property type="entry name" value="AAA"/>
    <property type="match status" value="1"/>
</dbReference>
<dbReference type="Gene3D" id="3.40.50.300">
    <property type="entry name" value="P-loop containing nucleotide triphosphate hydrolases"/>
    <property type="match status" value="1"/>
</dbReference>
<evidence type="ECO:0000313" key="5">
    <source>
        <dbReference type="EMBL" id="GAA4448081.1"/>
    </source>
</evidence>
<dbReference type="PROSITE" id="PS00211">
    <property type="entry name" value="ABC_TRANSPORTER_1"/>
    <property type="match status" value="1"/>
</dbReference>
<evidence type="ECO:0000313" key="6">
    <source>
        <dbReference type="Proteomes" id="UP001501175"/>
    </source>
</evidence>
<organism evidence="5 6">
    <name type="scientific">Nibrella saemangeumensis</name>
    <dbReference type="NCBI Taxonomy" id="1084526"/>
    <lineage>
        <taxon>Bacteria</taxon>
        <taxon>Pseudomonadati</taxon>
        <taxon>Bacteroidota</taxon>
        <taxon>Cytophagia</taxon>
        <taxon>Cytophagales</taxon>
        <taxon>Spirosomataceae</taxon>
        <taxon>Nibrella</taxon>
    </lineage>
</organism>
<evidence type="ECO:0000256" key="2">
    <source>
        <dbReference type="ARBA" id="ARBA00022741"/>
    </source>
</evidence>
<evidence type="ECO:0000256" key="3">
    <source>
        <dbReference type="ARBA" id="ARBA00022840"/>
    </source>
</evidence>
<dbReference type="PANTHER" id="PTHR43023">
    <property type="entry name" value="PROTEIN TRIGALACTOSYLDIACYLGLYCEROL 3, CHLOROPLASTIC"/>
    <property type="match status" value="1"/>
</dbReference>
<gene>
    <name evidence="5" type="ORF">GCM10023189_05440</name>
</gene>
<keyword evidence="1" id="KW-0813">Transport</keyword>
<keyword evidence="6" id="KW-1185">Reference proteome</keyword>
<evidence type="ECO:0000259" key="4">
    <source>
        <dbReference type="PROSITE" id="PS50893"/>
    </source>
</evidence>
<dbReference type="PANTHER" id="PTHR43023:SF6">
    <property type="entry name" value="INTERMEMBRANE PHOSPHOLIPID TRANSPORT SYSTEM ATP-BINDING PROTEIN MLAF"/>
    <property type="match status" value="1"/>
</dbReference>
<dbReference type="InterPro" id="IPR003439">
    <property type="entry name" value="ABC_transporter-like_ATP-bd"/>
</dbReference>
<dbReference type="SUPFAM" id="SSF52540">
    <property type="entry name" value="P-loop containing nucleoside triphosphate hydrolases"/>
    <property type="match status" value="1"/>
</dbReference>
<dbReference type="PROSITE" id="PS50893">
    <property type="entry name" value="ABC_TRANSPORTER_2"/>
    <property type="match status" value="1"/>
</dbReference>